<organism evidence="1 2">
    <name type="scientific">Rhizophagus clarus</name>
    <dbReference type="NCBI Taxonomy" id="94130"/>
    <lineage>
        <taxon>Eukaryota</taxon>
        <taxon>Fungi</taxon>
        <taxon>Fungi incertae sedis</taxon>
        <taxon>Mucoromycota</taxon>
        <taxon>Glomeromycotina</taxon>
        <taxon>Glomeromycetes</taxon>
        <taxon>Glomerales</taxon>
        <taxon>Glomeraceae</taxon>
        <taxon>Rhizophagus</taxon>
    </lineage>
</organism>
<evidence type="ECO:0008006" key="3">
    <source>
        <dbReference type="Google" id="ProtNLM"/>
    </source>
</evidence>
<reference evidence="1 2" key="1">
    <citation type="submission" date="2017-11" db="EMBL/GenBank/DDBJ databases">
        <title>The genome of Rhizophagus clarus HR1 reveals common genetic basis of auxotrophy among arbuscular mycorrhizal fungi.</title>
        <authorList>
            <person name="Kobayashi Y."/>
        </authorList>
    </citation>
    <scope>NUCLEOTIDE SEQUENCE [LARGE SCALE GENOMIC DNA]</scope>
    <source>
        <strain evidence="1 2">HR1</strain>
    </source>
</reference>
<comment type="caution">
    <text evidence="1">The sequence shown here is derived from an EMBL/GenBank/DDBJ whole genome shotgun (WGS) entry which is preliminary data.</text>
</comment>
<dbReference type="EMBL" id="BEXD01000724">
    <property type="protein sequence ID" value="GBB89711.1"/>
    <property type="molecule type" value="Genomic_DNA"/>
</dbReference>
<dbReference type="Gene3D" id="1.10.150.50">
    <property type="entry name" value="Transcription Factor, Ets-1"/>
    <property type="match status" value="1"/>
</dbReference>
<evidence type="ECO:0000313" key="2">
    <source>
        <dbReference type="Proteomes" id="UP000247702"/>
    </source>
</evidence>
<dbReference type="InterPro" id="IPR013761">
    <property type="entry name" value="SAM/pointed_sf"/>
</dbReference>
<gene>
    <name evidence="1" type="ORF">RclHR1_01650018</name>
</gene>
<dbReference type="Proteomes" id="UP000247702">
    <property type="component" value="Unassembled WGS sequence"/>
</dbReference>
<protein>
    <recommendedName>
        <fullName evidence="3">SAM domain-containing protein</fullName>
    </recommendedName>
</protein>
<sequence>MHLFVMRLADGVRIYYVNELLSLITNLSDPNNQFLRGTETKTENCEIIMSSSLPSIPSVEEVENISSTKDLIYRLKQSNLGLTENDFDVLSYHKIIGRTFLMLTEEKLESRGVKLGPSLNIVYSINKIMEQSVKSTSTKTKRKSRVSVEDELDDVDILREEFREIVNEKFRTAPGLNSKINFSLLLKDVYCVCGEDTISGTTLRDFYSYNTNLSKHTYPIVRKWVERKKRIYGNKYKAYTYQ</sequence>
<name>A0A2Z6QYE5_9GLOM</name>
<proteinExistence type="predicted"/>
<accession>A0A2Z6QYE5</accession>
<evidence type="ECO:0000313" key="1">
    <source>
        <dbReference type="EMBL" id="GBB89711.1"/>
    </source>
</evidence>
<keyword evidence="2" id="KW-1185">Reference proteome</keyword>
<dbReference type="AlphaFoldDB" id="A0A2Z6QYE5"/>